<dbReference type="Proteomes" id="UP000298551">
    <property type="component" value="Chromosome"/>
</dbReference>
<dbReference type="RefSeq" id="WP_136913309.1">
    <property type="nucleotide sequence ID" value="NZ_CP039371.1"/>
</dbReference>
<evidence type="ECO:0000313" key="1">
    <source>
        <dbReference type="EMBL" id="QCI11121.1"/>
    </source>
</evidence>
<proteinExistence type="predicted"/>
<protein>
    <submittedName>
        <fullName evidence="1">Uncharacterized protein</fullName>
    </submittedName>
</protein>
<name>A0A4D6X935_PSEPU</name>
<dbReference type="EMBL" id="CP039371">
    <property type="protein sequence ID" value="QCI11121.1"/>
    <property type="molecule type" value="Genomic_DNA"/>
</dbReference>
<reference evidence="2" key="1">
    <citation type="submission" date="2019-04" db="EMBL/GenBank/DDBJ databases">
        <title>Genome sequence of Pseudomonas putida 1290, an auxin catabolizing strain.</title>
        <authorList>
            <person name="Laird T.S."/>
            <person name="Leveau J.H.J."/>
        </authorList>
    </citation>
    <scope>NUCLEOTIDE SEQUENCE [LARGE SCALE GENOMIC DNA]</scope>
    <source>
        <strain evidence="2">1290</strain>
    </source>
</reference>
<accession>A0A4D6X935</accession>
<organism evidence="1 2">
    <name type="scientific">Pseudomonas putida</name>
    <name type="common">Arthrobacter siderocapsulatus</name>
    <dbReference type="NCBI Taxonomy" id="303"/>
    <lineage>
        <taxon>Bacteria</taxon>
        <taxon>Pseudomonadati</taxon>
        <taxon>Pseudomonadota</taxon>
        <taxon>Gammaproteobacteria</taxon>
        <taxon>Pseudomonadales</taxon>
        <taxon>Pseudomonadaceae</taxon>
        <taxon>Pseudomonas</taxon>
    </lineage>
</organism>
<gene>
    <name evidence="1" type="ORF">E6B08_06730</name>
</gene>
<dbReference type="AlphaFoldDB" id="A0A4D6X935"/>
<dbReference type="OrthoDB" id="6637742at2"/>
<evidence type="ECO:0000313" key="2">
    <source>
        <dbReference type="Proteomes" id="UP000298551"/>
    </source>
</evidence>
<sequence length="173" mass="19987">MLIGNTRTLAIEYRVANPESMTGHARLWFASQSLGSLEDRIYLDGYLLGCLLDMRKKPLLTARYQGKDDHQLFSTLNQDLESWDEDDDKDFSEEARPYLLICGTLFDCYTVFSYRLDETHGRIMWHITCDEENTPFEDLRTASRDVHFATFDYTELASLISELRSVLEGGKGH</sequence>